<dbReference type="Pfam" id="PF12697">
    <property type="entry name" value="Abhydrolase_6"/>
    <property type="match status" value="1"/>
</dbReference>
<dbReference type="InterPro" id="IPR029058">
    <property type="entry name" value="AB_hydrolase_fold"/>
</dbReference>
<comment type="caution">
    <text evidence="2">The sequence shown here is derived from an EMBL/GenBank/DDBJ whole genome shotgun (WGS) entry which is preliminary data.</text>
</comment>
<dbReference type="Proteomes" id="UP001138997">
    <property type="component" value="Unassembled WGS sequence"/>
</dbReference>
<protein>
    <submittedName>
        <fullName evidence="2">Alpha/beta hydrolase</fullName>
    </submittedName>
</protein>
<evidence type="ECO:0000313" key="2">
    <source>
        <dbReference type="EMBL" id="MCD5310536.1"/>
    </source>
</evidence>
<accession>A0A9X1NC31</accession>
<sequence length="235" mass="26472">MTDLLLLHGLTYDHHTWDLLRPHLDPERKVLAVDLPGHGRSAQRPEYPLEEVLEDIHQQVTDAGLTAPVVVGHSLGAIVATTYAAQFPATAVVNVDQPLLMGRFGDVVRQAEPLLRSPQWRQFWNRMLANMGIEALPDQARTIVQTSTDPRQDLLLGYWNDILRYTDEEIKEQRSQELRTIGERSVAYHWISSFPPAQDQLEWLTSILPVEVTVLPGGHFPHLSHPADVARALPA</sequence>
<proteinExistence type="predicted"/>
<dbReference type="AlphaFoldDB" id="A0A9X1NC31"/>
<evidence type="ECO:0000313" key="3">
    <source>
        <dbReference type="Proteomes" id="UP001138997"/>
    </source>
</evidence>
<keyword evidence="3" id="KW-1185">Reference proteome</keyword>
<dbReference type="SUPFAM" id="SSF53474">
    <property type="entry name" value="alpha/beta-Hydrolases"/>
    <property type="match status" value="1"/>
</dbReference>
<dbReference type="InterPro" id="IPR050266">
    <property type="entry name" value="AB_hydrolase_sf"/>
</dbReference>
<dbReference type="InterPro" id="IPR000073">
    <property type="entry name" value="AB_hydrolase_1"/>
</dbReference>
<reference evidence="2" key="1">
    <citation type="submission" date="2021-11" db="EMBL/GenBank/DDBJ databases">
        <title>Streptomyces corallinus and Kineosporia corallina sp. nov., two new coral-derived marine actinobacteria.</title>
        <authorList>
            <person name="Buangrab K."/>
            <person name="Sutthacheep M."/>
            <person name="Yeemin T."/>
            <person name="Harunari E."/>
            <person name="Igarashi Y."/>
            <person name="Sripreechasak P."/>
            <person name="Kanchanasin P."/>
            <person name="Tanasupawat S."/>
            <person name="Phongsopitanun W."/>
        </authorList>
    </citation>
    <scope>NUCLEOTIDE SEQUENCE</scope>
    <source>
        <strain evidence="2">JCM 31032</strain>
    </source>
</reference>
<feature type="domain" description="AB hydrolase-1" evidence="1">
    <location>
        <begin position="4"/>
        <end position="232"/>
    </location>
</feature>
<organism evidence="2 3">
    <name type="scientific">Kineosporia babensis</name>
    <dbReference type="NCBI Taxonomy" id="499548"/>
    <lineage>
        <taxon>Bacteria</taxon>
        <taxon>Bacillati</taxon>
        <taxon>Actinomycetota</taxon>
        <taxon>Actinomycetes</taxon>
        <taxon>Kineosporiales</taxon>
        <taxon>Kineosporiaceae</taxon>
        <taxon>Kineosporia</taxon>
    </lineage>
</organism>
<dbReference type="Gene3D" id="3.40.50.1820">
    <property type="entry name" value="alpha/beta hydrolase"/>
    <property type="match status" value="1"/>
</dbReference>
<dbReference type="EMBL" id="JAJOMB010000003">
    <property type="protein sequence ID" value="MCD5310536.1"/>
    <property type="molecule type" value="Genomic_DNA"/>
</dbReference>
<keyword evidence="2" id="KW-0378">Hydrolase</keyword>
<dbReference type="PANTHER" id="PTHR43798:SF33">
    <property type="entry name" value="HYDROLASE, PUTATIVE (AFU_ORTHOLOGUE AFUA_2G14860)-RELATED"/>
    <property type="match status" value="1"/>
</dbReference>
<name>A0A9X1NC31_9ACTN</name>
<dbReference type="PANTHER" id="PTHR43798">
    <property type="entry name" value="MONOACYLGLYCEROL LIPASE"/>
    <property type="match status" value="1"/>
</dbReference>
<dbReference type="GO" id="GO:0016020">
    <property type="term" value="C:membrane"/>
    <property type="evidence" value="ECO:0007669"/>
    <property type="project" value="TreeGrafter"/>
</dbReference>
<dbReference type="GO" id="GO:0016787">
    <property type="term" value="F:hydrolase activity"/>
    <property type="evidence" value="ECO:0007669"/>
    <property type="project" value="UniProtKB-KW"/>
</dbReference>
<evidence type="ECO:0000259" key="1">
    <source>
        <dbReference type="Pfam" id="PF12697"/>
    </source>
</evidence>
<gene>
    <name evidence="2" type="ORF">LR394_06485</name>
</gene>
<dbReference type="RefSeq" id="WP_231439508.1">
    <property type="nucleotide sequence ID" value="NZ_JAJOMB010000003.1"/>
</dbReference>